<dbReference type="RefSeq" id="WP_210512742.1">
    <property type="nucleotide sequence ID" value="NZ_JAFIDN010000009.1"/>
</dbReference>
<evidence type="ECO:0000313" key="2">
    <source>
        <dbReference type="EMBL" id="MBP3193284.1"/>
    </source>
</evidence>
<accession>A0A8J7UXG0</accession>
<comment type="caution">
    <text evidence="2">The sequence shown here is derived from an EMBL/GenBank/DDBJ whole genome shotgun (WGS) entry which is preliminary data.</text>
</comment>
<feature type="region of interest" description="Disordered" evidence="1">
    <location>
        <begin position="48"/>
        <end position="68"/>
    </location>
</feature>
<keyword evidence="3" id="KW-1185">Reference proteome</keyword>
<protein>
    <submittedName>
        <fullName evidence="2">Uncharacterized protein</fullName>
    </submittedName>
</protein>
<evidence type="ECO:0000256" key="1">
    <source>
        <dbReference type="SAM" id="MobiDB-lite"/>
    </source>
</evidence>
<feature type="compositionally biased region" description="Basic and acidic residues" evidence="1">
    <location>
        <begin position="48"/>
        <end position="61"/>
    </location>
</feature>
<dbReference type="Proteomes" id="UP000673975">
    <property type="component" value="Unassembled WGS sequence"/>
</dbReference>
<sequence length="68" mass="7666">MKSISYPQGTLTPLNQQEMRDITAGDVILESTIWLLGAIWGSYRRVTDDESGRCGEDETYSRRHGVCT</sequence>
<dbReference type="EMBL" id="JAFIDN010000009">
    <property type="protein sequence ID" value="MBP3193284.1"/>
    <property type="molecule type" value="Genomic_DNA"/>
</dbReference>
<organism evidence="2 3">
    <name type="scientific">Natronogracilivirga saccharolytica</name>
    <dbReference type="NCBI Taxonomy" id="2812953"/>
    <lineage>
        <taxon>Bacteria</taxon>
        <taxon>Pseudomonadati</taxon>
        <taxon>Balneolota</taxon>
        <taxon>Balneolia</taxon>
        <taxon>Balneolales</taxon>
        <taxon>Cyclonatronaceae</taxon>
        <taxon>Natronogracilivirga</taxon>
    </lineage>
</organism>
<evidence type="ECO:0000313" key="3">
    <source>
        <dbReference type="Proteomes" id="UP000673975"/>
    </source>
</evidence>
<gene>
    <name evidence="2" type="ORF">NATSA_11455</name>
</gene>
<name>A0A8J7UXG0_9BACT</name>
<reference evidence="2" key="1">
    <citation type="submission" date="2021-02" db="EMBL/GenBank/DDBJ databases">
        <title>Natronogracilivirga saccharolytica gen. nov. sp. nov. a new anaerobic, haloalkiliphilic carbohydrate-fermenting bacterium from soda lake and proposing of Cyclonatronumiaceae fam. nov. in the phylum Balneolaeota.</title>
        <authorList>
            <person name="Zhilina T.N."/>
            <person name="Sorokin D.Y."/>
            <person name="Zavarzina D.G."/>
            <person name="Toshchakov S.V."/>
            <person name="Kublanov I.V."/>
        </authorList>
    </citation>
    <scope>NUCLEOTIDE SEQUENCE</scope>
    <source>
        <strain evidence="2">Z-1702</strain>
    </source>
</reference>
<proteinExistence type="predicted"/>
<dbReference type="AlphaFoldDB" id="A0A8J7UXG0"/>